<dbReference type="PANTHER" id="PTHR35191">
    <property type="entry name" value="PROPHAGE SIDE TAIL FIBER PROTEIN HOMOLOG STFQ-RELATED"/>
    <property type="match status" value="1"/>
</dbReference>
<keyword evidence="3" id="KW-1185">Reference proteome</keyword>
<protein>
    <recommendedName>
        <fullName evidence="1">Peptidase S74 domain-containing protein</fullName>
    </recommendedName>
</protein>
<dbReference type="Pfam" id="PF13884">
    <property type="entry name" value="Peptidase_S74"/>
    <property type="match status" value="1"/>
</dbReference>
<dbReference type="eggNOG" id="COG5301">
    <property type="taxonomic scope" value="Bacteria"/>
</dbReference>
<dbReference type="OrthoDB" id="7477940at2"/>
<dbReference type="PATRIC" id="fig|1096930.3.peg.2990"/>
<dbReference type="eggNOG" id="COG3210">
    <property type="taxonomic scope" value="Bacteria"/>
</dbReference>
<evidence type="ECO:0000259" key="1">
    <source>
        <dbReference type="PROSITE" id="PS51688"/>
    </source>
</evidence>
<dbReference type="PROSITE" id="PS51688">
    <property type="entry name" value="ICA"/>
    <property type="match status" value="1"/>
</dbReference>
<proteinExistence type="predicted"/>
<feature type="domain" description="Peptidase S74" evidence="1">
    <location>
        <begin position="533"/>
        <end position="619"/>
    </location>
</feature>
<dbReference type="PANTHER" id="PTHR35191:SF1">
    <property type="entry name" value="PROPHAGE SIDE TAIL FIBER PROTEIN HOMOLOG STFQ-RELATED"/>
    <property type="match status" value="1"/>
</dbReference>
<name>T0H8K3_9SPHN</name>
<reference evidence="2 3" key="1">
    <citation type="journal article" date="2013" name="Genome Announc.">
        <title>Genome Sequence of Novosphingobium lindaniclasticum LE124T, Isolated from a Hexachlorocyclohexane Dumpsite.</title>
        <authorList>
            <person name="Saxena A."/>
            <person name="Nayyar N."/>
            <person name="Sangwan N."/>
            <person name="Kumari R."/>
            <person name="Khurana J.P."/>
            <person name="Lal R."/>
        </authorList>
    </citation>
    <scope>NUCLEOTIDE SEQUENCE [LARGE SCALE GENOMIC DNA]</scope>
    <source>
        <strain evidence="2 3">LE124</strain>
    </source>
</reference>
<sequence>MVAPTNTQLAAQVAATLQKINEREAQYRDWLAGTATGGPNGDGRYPVTNMSGDTFLLRSLASIVDTVEGPAGKSVEAQQASEAARDAAVTAQNKATQDSLVSNEARVEAGQSRDLAKQYRDDAAAYAYNLQVTRDATQGMSETAQAARDEAVAAKDTSVEARDTTLAARAEAVTARDEAQGFAESINPGVLATKADLQTEVARLVGQAPETMNALDELAAALGNDPNFATTIASQLAAKAPKIHSHVLADIIGLQSALDGKSDVHTHPYLPLTGGKIIGAVDVGAANGHLIQLTNDGAIEITRAGSYAYIDFKGSLADDYDVRFQAVGKQMTVVAAGGFLVNGTPVMPCYNGDWIRTPDGKNRLYFQQNGTTFFGTSGQFEWRNGSDATVAILESGGNFNAKGNLYVGWGTNATYIYMRDDDEGERAIHCNGNRIGFLNQGGGWGAYCEDNGNWGTDGDLHAQGSLYVSKNNATGGGIVLADDGDIVDLNTGYCALRFSSGVQIYSGNRGGFAQITLGSNGNIAANGDITAFSDERLKSDIRSIGNALEKIERLRGTMYIKDDRRSLGVIAQEVRRVFPEVVHEDERGYLSVAYGNLIAPLIEAVKELAERVRFLEAYA</sequence>
<gene>
    <name evidence="2" type="ORF">L284_15035</name>
</gene>
<organism evidence="2 3">
    <name type="scientific">Novosphingobium lindaniclasticum LE124</name>
    <dbReference type="NCBI Taxonomy" id="1096930"/>
    <lineage>
        <taxon>Bacteria</taxon>
        <taxon>Pseudomonadati</taxon>
        <taxon>Pseudomonadota</taxon>
        <taxon>Alphaproteobacteria</taxon>
        <taxon>Sphingomonadales</taxon>
        <taxon>Sphingomonadaceae</taxon>
        <taxon>Novosphingobium</taxon>
    </lineage>
</organism>
<dbReference type="RefSeq" id="WP_021234828.1">
    <property type="nucleotide sequence ID" value="NZ_ATHL01000094.1"/>
</dbReference>
<dbReference type="EMBL" id="ATHL01000094">
    <property type="protein sequence ID" value="EQB12686.1"/>
    <property type="molecule type" value="Genomic_DNA"/>
</dbReference>
<accession>T0H8K3</accession>
<dbReference type="InterPro" id="IPR051934">
    <property type="entry name" value="Phage_Tail_Fiber_Structural"/>
</dbReference>
<dbReference type="InterPro" id="IPR030392">
    <property type="entry name" value="S74_ICA"/>
</dbReference>
<dbReference type="Proteomes" id="UP000015527">
    <property type="component" value="Unassembled WGS sequence"/>
</dbReference>
<evidence type="ECO:0000313" key="3">
    <source>
        <dbReference type="Proteomes" id="UP000015527"/>
    </source>
</evidence>
<dbReference type="AlphaFoldDB" id="T0H8K3"/>
<evidence type="ECO:0000313" key="2">
    <source>
        <dbReference type="EMBL" id="EQB12686.1"/>
    </source>
</evidence>
<comment type="caution">
    <text evidence="2">The sequence shown here is derived from an EMBL/GenBank/DDBJ whole genome shotgun (WGS) entry which is preliminary data.</text>
</comment>